<organism evidence="1 2">
    <name type="scientific">candidate division WOR-1 bacterium DG_54_3</name>
    <dbReference type="NCBI Taxonomy" id="1703775"/>
    <lineage>
        <taxon>Bacteria</taxon>
        <taxon>Bacillati</taxon>
        <taxon>Saganbacteria</taxon>
    </lineage>
</organism>
<dbReference type="AlphaFoldDB" id="A0A0S7XX53"/>
<sequence>MKKVFMIVLIFVCALGWPALGGEWTLEGFLGTAWNLPTPLTIVQNGYPDIALTARYKEHTFEGFPYYALRVSRWSKNRAWELDFVHHKIYLDNPPSDVQNFSISDGYNLLMVNRAWETKKFIWRVGAGVIITHPESTVRDKVFDESKGMFGQGYYVSGPTIQGAVGKRLDLWKGLYVTIEGKLTASFARVSIVEGHADASNVAFHILVGLGYRMR</sequence>
<evidence type="ECO:0000313" key="2">
    <source>
        <dbReference type="Proteomes" id="UP000051861"/>
    </source>
</evidence>
<dbReference type="EMBL" id="LIZX01000067">
    <property type="protein sequence ID" value="KPJ67016.1"/>
    <property type="molecule type" value="Genomic_DNA"/>
</dbReference>
<dbReference type="Proteomes" id="UP000051861">
    <property type="component" value="Unassembled WGS sequence"/>
</dbReference>
<accession>A0A0S7XX53</accession>
<protein>
    <recommendedName>
        <fullName evidence="3">Outer membrane protein beta-barrel domain-containing protein</fullName>
    </recommendedName>
</protein>
<gene>
    <name evidence="1" type="ORF">AMJ44_07520</name>
</gene>
<comment type="caution">
    <text evidence="1">The sequence shown here is derived from an EMBL/GenBank/DDBJ whole genome shotgun (WGS) entry which is preliminary data.</text>
</comment>
<reference evidence="1 2" key="1">
    <citation type="journal article" date="2015" name="Microbiome">
        <title>Genomic resolution of linkages in carbon, nitrogen, and sulfur cycling among widespread estuary sediment bacteria.</title>
        <authorList>
            <person name="Baker B.J."/>
            <person name="Lazar C.S."/>
            <person name="Teske A.P."/>
            <person name="Dick G.J."/>
        </authorList>
    </citation>
    <scope>NUCLEOTIDE SEQUENCE [LARGE SCALE GENOMIC DNA]</scope>
    <source>
        <strain evidence="1">DG_54_3</strain>
    </source>
</reference>
<proteinExistence type="predicted"/>
<evidence type="ECO:0000313" key="1">
    <source>
        <dbReference type="EMBL" id="KPJ67016.1"/>
    </source>
</evidence>
<evidence type="ECO:0008006" key="3">
    <source>
        <dbReference type="Google" id="ProtNLM"/>
    </source>
</evidence>
<name>A0A0S7XX53_UNCSA</name>